<dbReference type="SUPFAM" id="SSF50494">
    <property type="entry name" value="Trypsin-like serine proteases"/>
    <property type="match status" value="1"/>
</dbReference>
<keyword evidence="1" id="KW-0732">Signal</keyword>
<dbReference type="PROSITE" id="PS51257">
    <property type="entry name" value="PROKAR_LIPOPROTEIN"/>
    <property type="match status" value="1"/>
</dbReference>
<reference evidence="2 3" key="1">
    <citation type="submission" date="2024-09" db="EMBL/GenBank/DDBJ databases">
        <authorList>
            <person name="Sun Q."/>
            <person name="Mori K."/>
        </authorList>
    </citation>
    <scope>NUCLEOTIDE SEQUENCE [LARGE SCALE GENOMIC DNA]</scope>
    <source>
        <strain evidence="2 3">TBRC 1432</strain>
    </source>
</reference>
<evidence type="ECO:0000256" key="1">
    <source>
        <dbReference type="SAM" id="SignalP"/>
    </source>
</evidence>
<dbReference type="InterPro" id="IPR043504">
    <property type="entry name" value="Peptidase_S1_PA_chymotrypsin"/>
</dbReference>
<evidence type="ECO:0000313" key="2">
    <source>
        <dbReference type="EMBL" id="MFC0542633.1"/>
    </source>
</evidence>
<feature type="signal peptide" evidence="1">
    <location>
        <begin position="1"/>
        <end position="30"/>
    </location>
</feature>
<proteinExistence type="predicted"/>
<accession>A0ABV6MQN6</accession>
<organism evidence="2 3">
    <name type="scientific">Kutzneria chonburiensis</name>
    <dbReference type="NCBI Taxonomy" id="1483604"/>
    <lineage>
        <taxon>Bacteria</taxon>
        <taxon>Bacillati</taxon>
        <taxon>Actinomycetota</taxon>
        <taxon>Actinomycetes</taxon>
        <taxon>Pseudonocardiales</taxon>
        <taxon>Pseudonocardiaceae</taxon>
        <taxon>Kutzneria</taxon>
    </lineage>
</organism>
<dbReference type="Proteomes" id="UP001589810">
    <property type="component" value="Unassembled WGS sequence"/>
</dbReference>
<comment type="caution">
    <text evidence="2">The sequence shown here is derived from an EMBL/GenBank/DDBJ whole genome shotgun (WGS) entry which is preliminary data.</text>
</comment>
<protein>
    <submittedName>
        <fullName evidence="2">Uncharacterized protein</fullName>
    </submittedName>
</protein>
<sequence length="421" mass="43324">MMSTTRARRLLLVAPLAAACLVGAPAAAIAKPSGFDPAVIAQFQAEAPLDAVANAVGEQGRGAFADTYSNLYVDTDHHRVTVYATDAGRAAKLLAAAKRAHPDIDLALATVVHADYTKVALDAGIAKIMAGNDGVKAADLTVYSAAAAPDGSGIQVTAKQSATSPSFRSALSASAGGGIPVTVTAGKPITPRSWRWNDTKPFIGGDVLVGNDHKSGYLAQCTSGLATEKGGHDYLLTAAHCFPNGAHVYGEGDAVGHFNYTFGNSIGTVTSLNAHWDAEVIDTGSSGGAGSNSDEADTPTGKWYVVNSSAYSYNGQTVCQDGARSYYNGHGVPCGTKVDNQDVTYTESWDDGSTHSVRGVHGTASYSSTDGDSGALVFTVTSSTARQARGMVSAGNSDSDTYWTESPDILGAFGMTLNPHV</sequence>
<dbReference type="EMBL" id="JBHLUD010000004">
    <property type="protein sequence ID" value="MFC0542633.1"/>
    <property type="molecule type" value="Genomic_DNA"/>
</dbReference>
<dbReference type="InterPro" id="IPR009003">
    <property type="entry name" value="Peptidase_S1_PA"/>
</dbReference>
<keyword evidence="3" id="KW-1185">Reference proteome</keyword>
<feature type="chain" id="PRO_5046712333" evidence="1">
    <location>
        <begin position="31"/>
        <end position="421"/>
    </location>
</feature>
<name>A0ABV6MQN6_9PSEU</name>
<gene>
    <name evidence="2" type="ORF">ACFFH7_14145</name>
</gene>
<dbReference type="Gene3D" id="2.40.10.10">
    <property type="entry name" value="Trypsin-like serine proteases"/>
    <property type="match status" value="2"/>
</dbReference>
<evidence type="ECO:0000313" key="3">
    <source>
        <dbReference type="Proteomes" id="UP001589810"/>
    </source>
</evidence>
<dbReference type="RefSeq" id="WP_273941049.1">
    <property type="nucleotide sequence ID" value="NZ_CP097263.1"/>
</dbReference>